<keyword evidence="5 9" id="KW-1133">Transmembrane helix</keyword>
<dbReference type="PRINTS" id="PR01270">
    <property type="entry name" value="HDASUPER"/>
</dbReference>
<dbReference type="Pfam" id="PF02148">
    <property type="entry name" value="zf-UBP"/>
    <property type="match status" value="1"/>
</dbReference>
<feature type="region of interest" description="Disordered" evidence="8">
    <location>
        <begin position="591"/>
        <end position="624"/>
    </location>
</feature>
<dbReference type="PANTHER" id="PTHR10625:SF21">
    <property type="entry name" value="HISTONE DEACETYLASE 6"/>
    <property type="match status" value="1"/>
</dbReference>
<evidence type="ECO:0000256" key="2">
    <source>
        <dbReference type="ARBA" id="ARBA00007738"/>
    </source>
</evidence>
<keyword evidence="4" id="KW-0833">Ubl conjugation pathway</keyword>
<feature type="transmembrane region" description="Helical" evidence="9">
    <location>
        <begin position="1015"/>
        <end position="1034"/>
    </location>
</feature>
<protein>
    <recommendedName>
        <fullName evidence="10">UBP-type domain-containing protein</fullName>
    </recommendedName>
</protein>
<dbReference type="Gene3D" id="3.30.40.10">
    <property type="entry name" value="Zinc/RING finger domain, C3HC4 (zinc finger)"/>
    <property type="match status" value="1"/>
</dbReference>
<dbReference type="InterPro" id="IPR001607">
    <property type="entry name" value="Znf_UBP"/>
</dbReference>
<keyword evidence="7" id="KW-0479">Metal-binding</keyword>
<dbReference type="InterPro" id="IPR023696">
    <property type="entry name" value="Ureohydrolase_dom_sf"/>
</dbReference>
<dbReference type="Gene3D" id="3.40.800.20">
    <property type="entry name" value="Histone deacetylase domain"/>
    <property type="match status" value="2"/>
</dbReference>
<organism evidence="11 12">
    <name type="scientific">Ilyodon furcidens</name>
    <name type="common">goldbreast splitfin</name>
    <dbReference type="NCBI Taxonomy" id="33524"/>
    <lineage>
        <taxon>Eukaryota</taxon>
        <taxon>Metazoa</taxon>
        <taxon>Chordata</taxon>
        <taxon>Craniata</taxon>
        <taxon>Vertebrata</taxon>
        <taxon>Euteleostomi</taxon>
        <taxon>Actinopterygii</taxon>
        <taxon>Neopterygii</taxon>
        <taxon>Teleostei</taxon>
        <taxon>Neoteleostei</taxon>
        <taxon>Acanthomorphata</taxon>
        <taxon>Ovalentaria</taxon>
        <taxon>Atherinomorphae</taxon>
        <taxon>Cyprinodontiformes</taxon>
        <taxon>Goodeidae</taxon>
        <taxon>Ilyodon</taxon>
    </lineage>
</organism>
<keyword evidence="7" id="KW-0863">Zinc-finger</keyword>
<sequence length="1107" mass="119784">MVEKYLWGFYVDSGIMGSPLLPPIPKLCRNVHRFEGGSFWPHLPESNCSFVGSGRAEGRNINLPWNKTGMTDADYIAAFQQVLLPVAYEFQPQLVLVSAGFDAAAGDPKGEMCVSPQCFHILTHMLMSLAEGRLVLALEGGYNLQATAEGVASCIRALLGGACPPLNPPTAPSDSALQSISQTISALYPHWASLRVLAGSVAEGPVRATANHRSPSPASLNTSVAKTTGLVYDEKMMEHVNLWDRHHPEQPQRIFKIFSKHQQLGLVDRCHRIPARLATEEELAMCHSLQHIEEMKATAEMKPRDLHRLGNEFTSIFISNQSFQCAQLAAGSCFNVVDSILTGQVSNGVAIIRPPGHHAERDAPCGFCLFNTAALTARYAQKNSHDPQLRILILDWDVHHGNGTQHMFENDNSVLYISLHRYDNGTFFPFSQDAAPDRVGVAEGAGYNVNVAWNGGRMGDSDYLAAFHHVVMPIAAEFNPGLVLVSAGFDAARGDPLGGYHVTPEGYAHLTHMLMSLAGGRVLILLEGGYNLTSISDSMAMCTSVLLGDPPPSLVVPLPPPHHCAVATISDVIRQQAPYWQSLRIKIPESVRAGVPSPKHRGKRSSQDRKSDKQSLLAAGEEVSTTEHGLAELMQGLASLDICQTSVSQSPLKPTPTPLETATLKVKGDVKSESENSQSAERMQSQTVAVAAPQLDPAEVEPKAREARAESGRGQEPCEGENEPAAEGACGWSKPQVSLELTCSTEMGGDTLYVVDPLPWCPHLDAVKAFPHSGIDVFQPCGDCGSDTENWICLTCYQVCCGRYVNEHMVIHGATLEHPMVLSFSDLSVWCYLCESYVHHQVLFEAKNAAHISKFGEEKPLLILLFIFITTLQTDGAPAAVMSVSPGLADLPRLYQTEFVRSARAVGVLWAVCSLCFAIIQVVILVQPSWIGTTDARTHRVGPPLPSGTMGLFEVCMESDWPVPDCRGGLSSLSPLPSFQSVAVLVGVSLWAVWTSVLCLCLFRFCSAATVYKICAWLQLTAGFCLALACLLFPDSWESPEMRVLCGDSVGSFSPGNCSVHWAYILAMLGILDYAILATLAFVLANRQDALLPPNASDATAGLLMSA</sequence>
<keyword evidence="7" id="KW-0862">Zinc</keyword>
<evidence type="ECO:0000256" key="8">
    <source>
        <dbReference type="SAM" id="MobiDB-lite"/>
    </source>
</evidence>
<feature type="compositionally biased region" description="Polar residues" evidence="8">
    <location>
        <begin position="675"/>
        <end position="688"/>
    </location>
</feature>
<dbReference type="PANTHER" id="PTHR10625">
    <property type="entry name" value="HISTONE DEACETYLASE HDAC1-RELATED"/>
    <property type="match status" value="1"/>
</dbReference>
<comment type="similarity">
    <text evidence="2">Belongs to the histone deacetylase family. HD type 2 subfamily.</text>
</comment>
<accession>A0ABV0VFC7</accession>
<feature type="domain" description="UBP-type" evidence="10">
    <location>
        <begin position="759"/>
        <end position="857"/>
    </location>
</feature>
<reference evidence="11 12" key="1">
    <citation type="submission" date="2021-06" db="EMBL/GenBank/DDBJ databases">
        <authorList>
            <person name="Palmer J.M."/>
        </authorList>
    </citation>
    <scope>NUCLEOTIDE SEQUENCE [LARGE SCALE GENOMIC DNA]</scope>
    <source>
        <strain evidence="12">if_2019</strain>
        <tissue evidence="11">Muscle</tissue>
    </source>
</reference>
<evidence type="ECO:0000256" key="6">
    <source>
        <dbReference type="ARBA" id="ARBA00023136"/>
    </source>
</evidence>
<comment type="caution">
    <text evidence="11">The sequence shown here is derived from an EMBL/GenBank/DDBJ whole genome shotgun (WGS) entry which is preliminary data.</text>
</comment>
<dbReference type="SUPFAM" id="SSF57850">
    <property type="entry name" value="RING/U-box"/>
    <property type="match status" value="1"/>
</dbReference>
<keyword evidence="3 9" id="KW-0812">Transmembrane</keyword>
<keyword evidence="6 9" id="KW-0472">Membrane</keyword>
<dbReference type="InterPro" id="IPR013083">
    <property type="entry name" value="Znf_RING/FYVE/PHD"/>
</dbReference>
<gene>
    <name evidence="11" type="ORF">ILYODFUR_013846</name>
</gene>
<feature type="region of interest" description="Disordered" evidence="8">
    <location>
        <begin position="647"/>
        <end position="729"/>
    </location>
</feature>
<feature type="transmembrane region" description="Helical" evidence="9">
    <location>
        <begin position="982"/>
        <end position="1003"/>
    </location>
</feature>
<evidence type="ECO:0000256" key="4">
    <source>
        <dbReference type="ARBA" id="ARBA00022786"/>
    </source>
</evidence>
<evidence type="ECO:0000313" key="12">
    <source>
        <dbReference type="Proteomes" id="UP001482620"/>
    </source>
</evidence>
<keyword evidence="12" id="KW-1185">Reference proteome</keyword>
<evidence type="ECO:0000256" key="3">
    <source>
        <dbReference type="ARBA" id="ARBA00022692"/>
    </source>
</evidence>
<name>A0ABV0VFC7_9TELE</name>
<dbReference type="Proteomes" id="UP001482620">
    <property type="component" value="Unassembled WGS sequence"/>
</dbReference>
<feature type="transmembrane region" description="Helical" evidence="9">
    <location>
        <begin position="905"/>
        <end position="926"/>
    </location>
</feature>
<evidence type="ECO:0000256" key="1">
    <source>
        <dbReference type="ARBA" id="ARBA00004141"/>
    </source>
</evidence>
<dbReference type="EMBL" id="JAHRIQ010105412">
    <property type="protein sequence ID" value="MEQ2255432.1"/>
    <property type="molecule type" value="Genomic_DNA"/>
</dbReference>
<evidence type="ECO:0000256" key="7">
    <source>
        <dbReference type="PROSITE-ProRule" id="PRU00502"/>
    </source>
</evidence>
<proteinExistence type="inferred from homology"/>
<evidence type="ECO:0000256" key="9">
    <source>
        <dbReference type="SAM" id="Phobius"/>
    </source>
</evidence>
<dbReference type="PROSITE" id="PS50271">
    <property type="entry name" value="ZF_UBP"/>
    <property type="match status" value="1"/>
</dbReference>
<feature type="transmembrane region" description="Helical" evidence="9">
    <location>
        <begin position="861"/>
        <end position="884"/>
    </location>
</feature>
<dbReference type="SUPFAM" id="SSF52768">
    <property type="entry name" value="Arginase/deacetylase"/>
    <property type="match status" value="2"/>
</dbReference>
<feature type="transmembrane region" description="Helical" evidence="9">
    <location>
        <begin position="1062"/>
        <end position="1085"/>
    </location>
</feature>
<evidence type="ECO:0000313" key="11">
    <source>
        <dbReference type="EMBL" id="MEQ2255432.1"/>
    </source>
</evidence>
<dbReference type="InterPro" id="IPR037138">
    <property type="entry name" value="His_deacetylse_dom_sf"/>
</dbReference>
<dbReference type="Pfam" id="PF00850">
    <property type="entry name" value="Hist_deacetyl"/>
    <property type="match status" value="2"/>
</dbReference>
<dbReference type="SMART" id="SM00290">
    <property type="entry name" value="ZnF_UBP"/>
    <property type="match status" value="1"/>
</dbReference>
<dbReference type="InterPro" id="IPR000286">
    <property type="entry name" value="HDACs"/>
</dbReference>
<dbReference type="Pfam" id="PF10242">
    <property type="entry name" value="L_HMGIC_fpl"/>
    <property type="match status" value="1"/>
</dbReference>
<feature type="compositionally biased region" description="Basic and acidic residues" evidence="8">
    <location>
        <begin position="700"/>
        <end position="713"/>
    </location>
</feature>
<evidence type="ECO:0000259" key="10">
    <source>
        <dbReference type="PROSITE" id="PS50271"/>
    </source>
</evidence>
<dbReference type="InterPro" id="IPR023801">
    <property type="entry name" value="His_deacetylse_dom"/>
</dbReference>
<comment type="subcellular location">
    <subcellularLocation>
        <location evidence="1">Membrane</location>
        <topology evidence="1">Multi-pass membrane protein</topology>
    </subcellularLocation>
</comment>
<dbReference type="InterPro" id="IPR019372">
    <property type="entry name" value="LHFPL"/>
</dbReference>
<evidence type="ECO:0000256" key="5">
    <source>
        <dbReference type="ARBA" id="ARBA00022989"/>
    </source>
</evidence>